<reference evidence="2 3" key="1">
    <citation type="submission" date="2014-08" db="EMBL/GenBank/DDBJ databases">
        <title>Porphyromonas gulae strain:COT-052_OH3439 Genome sequencing.</title>
        <authorList>
            <person name="Wallis C."/>
            <person name="Deusch O."/>
            <person name="O'Flynn C."/>
            <person name="Davis I."/>
            <person name="Jospin G."/>
            <person name="Darling A.E."/>
            <person name="Coil D.A."/>
            <person name="Alexiev A."/>
            <person name="Horsfall A."/>
            <person name="Kirkwood N."/>
            <person name="Harris S."/>
            <person name="Eisen J.A."/>
        </authorList>
    </citation>
    <scope>NUCLEOTIDE SEQUENCE [LARGE SCALE GENOMIC DNA]</scope>
    <source>
        <strain evidence="3">COT-052 OH3439</strain>
    </source>
</reference>
<feature type="transmembrane region" description="Helical" evidence="1">
    <location>
        <begin position="12"/>
        <end position="32"/>
    </location>
</feature>
<dbReference type="Proteomes" id="UP000030146">
    <property type="component" value="Unassembled WGS sequence"/>
</dbReference>
<feature type="transmembrane region" description="Helical" evidence="1">
    <location>
        <begin position="118"/>
        <end position="135"/>
    </location>
</feature>
<keyword evidence="3" id="KW-1185">Reference proteome</keyword>
<protein>
    <submittedName>
        <fullName evidence="2">Uncharacterized protein</fullName>
    </submittedName>
</protein>
<keyword evidence="1" id="KW-0812">Transmembrane</keyword>
<name>A0A0A2FWM1_9PORP</name>
<evidence type="ECO:0000313" key="3">
    <source>
        <dbReference type="Proteomes" id="UP000030146"/>
    </source>
</evidence>
<comment type="caution">
    <text evidence="2">The sequence shown here is derived from an EMBL/GenBank/DDBJ whole genome shotgun (WGS) entry which is preliminary data.</text>
</comment>
<keyword evidence="1" id="KW-0472">Membrane</keyword>
<proteinExistence type="predicted"/>
<dbReference type="AlphaFoldDB" id="A0A0A2FWM1"/>
<evidence type="ECO:0000256" key="1">
    <source>
        <dbReference type="SAM" id="Phobius"/>
    </source>
</evidence>
<evidence type="ECO:0000313" key="2">
    <source>
        <dbReference type="EMBL" id="KGN94592.1"/>
    </source>
</evidence>
<organism evidence="2 3">
    <name type="scientific">Porphyromonas gulae</name>
    <dbReference type="NCBI Taxonomy" id="111105"/>
    <lineage>
        <taxon>Bacteria</taxon>
        <taxon>Pseudomonadati</taxon>
        <taxon>Bacteroidota</taxon>
        <taxon>Bacteroidia</taxon>
        <taxon>Bacteroidales</taxon>
        <taxon>Porphyromonadaceae</taxon>
        <taxon>Porphyromonas</taxon>
    </lineage>
</organism>
<dbReference type="EMBL" id="JRAK01000011">
    <property type="protein sequence ID" value="KGN94592.1"/>
    <property type="molecule type" value="Genomic_DNA"/>
</dbReference>
<sequence>MYSQLGQGGDKGLSSTILIAMPAVLILARLAVVRHPTIQYSRSRIMTSRKGMTQAPRAIQNSISTPPKIRAKKVFNNEAEFGMIPNKYPKETNSGSEKDKKTDFCKRESAFRKIGKRFIYKAFPIYIQIVFYLYIKRFQ</sequence>
<keyword evidence="1" id="KW-1133">Transmembrane helix</keyword>
<accession>A0A0A2FWM1</accession>
<gene>
    <name evidence="2" type="ORF">HR15_00770</name>
</gene>